<dbReference type="CDD" id="cd00555">
    <property type="entry name" value="Maf"/>
    <property type="match status" value="1"/>
</dbReference>
<gene>
    <name evidence="3" type="ORF">ASZ90_002271</name>
</gene>
<proteinExistence type="inferred from homology"/>
<accession>A0A0W8G3Z8</accession>
<keyword evidence="2" id="KW-0378">Hydrolase</keyword>
<organism evidence="3">
    <name type="scientific">hydrocarbon metagenome</name>
    <dbReference type="NCBI Taxonomy" id="938273"/>
    <lineage>
        <taxon>unclassified sequences</taxon>
        <taxon>metagenomes</taxon>
        <taxon>ecological metagenomes</taxon>
    </lineage>
</organism>
<reference evidence="3" key="1">
    <citation type="journal article" date="2015" name="Proc. Natl. Acad. Sci. U.S.A.">
        <title>Networks of energetic and metabolic interactions define dynamics in microbial communities.</title>
        <authorList>
            <person name="Embree M."/>
            <person name="Liu J.K."/>
            <person name="Al-Bassam M.M."/>
            <person name="Zengler K."/>
        </authorList>
    </citation>
    <scope>NUCLEOTIDE SEQUENCE</scope>
</reference>
<dbReference type="EMBL" id="LNQE01000278">
    <property type="protein sequence ID" value="KUG27879.1"/>
    <property type="molecule type" value="Genomic_DNA"/>
</dbReference>
<dbReference type="AlphaFoldDB" id="A0A0W8G3Z8"/>
<protein>
    <submittedName>
        <fullName evidence="3">Septum formation protein maf</fullName>
    </submittedName>
</protein>
<evidence type="ECO:0000256" key="1">
    <source>
        <dbReference type="ARBA" id="ARBA00001968"/>
    </source>
</evidence>
<evidence type="ECO:0000256" key="2">
    <source>
        <dbReference type="ARBA" id="ARBA00022801"/>
    </source>
</evidence>
<dbReference type="HAMAP" id="MF_00528">
    <property type="entry name" value="Maf"/>
    <property type="match status" value="1"/>
</dbReference>
<evidence type="ECO:0000313" key="3">
    <source>
        <dbReference type="EMBL" id="KUG27879.1"/>
    </source>
</evidence>
<comment type="cofactor">
    <cofactor evidence="1">
        <name>a divalent metal cation</name>
        <dbReference type="ChEBI" id="CHEBI:60240"/>
    </cofactor>
</comment>
<dbReference type="Pfam" id="PF02545">
    <property type="entry name" value="Maf"/>
    <property type="match status" value="1"/>
</dbReference>
<dbReference type="PIRSF" id="PIRSF006305">
    <property type="entry name" value="Maf"/>
    <property type="match status" value="1"/>
</dbReference>
<dbReference type="PANTHER" id="PTHR43213">
    <property type="entry name" value="BIFUNCTIONAL DTTP/UTP PYROPHOSPHATASE/METHYLTRANSFERASE PROTEIN-RELATED"/>
    <property type="match status" value="1"/>
</dbReference>
<comment type="caution">
    <text evidence="3">The sequence shown here is derived from an EMBL/GenBank/DDBJ whole genome shotgun (WGS) entry which is preliminary data.</text>
</comment>
<dbReference type="SUPFAM" id="SSF52972">
    <property type="entry name" value="ITPase-like"/>
    <property type="match status" value="1"/>
</dbReference>
<name>A0A0W8G3Z8_9ZZZZ</name>
<dbReference type="Gene3D" id="3.90.950.10">
    <property type="match status" value="1"/>
</dbReference>
<dbReference type="GO" id="GO:0047429">
    <property type="term" value="F:nucleoside triphosphate diphosphatase activity"/>
    <property type="evidence" value="ECO:0007669"/>
    <property type="project" value="InterPro"/>
</dbReference>
<dbReference type="InterPro" id="IPR029001">
    <property type="entry name" value="ITPase-like_fam"/>
</dbReference>
<dbReference type="PANTHER" id="PTHR43213:SF5">
    <property type="entry name" value="BIFUNCTIONAL DTTP_UTP PYROPHOSPHATASE_METHYLTRANSFERASE PROTEIN-RELATED"/>
    <property type="match status" value="1"/>
</dbReference>
<dbReference type="NCBIfam" id="TIGR00172">
    <property type="entry name" value="maf"/>
    <property type="match status" value="1"/>
</dbReference>
<dbReference type="InterPro" id="IPR003697">
    <property type="entry name" value="Maf-like"/>
</dbReference>
<sequence length="187" mass="19692">MKRPLVLASASPRRKELLELAGLDFKIVPSHALEPLPDESETPEEYAVSMARIKAVEVAGRCPDAVVLGADSVVVVDDDILGKPADEADAVRMLGMLSGRTHRVVTGVCIVMPGREDRMFSVTTDVTMAGISPQAAQAYVATGEPMDKAGAYAVQGRAACFVTRINGSYTNVVGLPLAEVVAALKAL</sequence>